<dbReference type="EMBL" id="CP027231">
    <property type="protein sequence ID" value="AVM51926.1"/>
    <property type="molecule type" value="Genomic_DNA"/>
</dbReference>
<feature type="region of interest" description="Disordered" evidence="8">
    <location>
        <begin position="197"/>
        <end position="220"/>
    </location>
</feature>
<evidence type="ECO:0000256" key="6">
    <source>
        <dbReference type="ARBA" id="ARBA00023237"/>
    </source>
</evidence>
<keyword evidence="9" id="KW-0812">Transmembrane</keyword>
<feature type="compositionally biased region" description="Basic and acidic residues" evidence="8">
    <location>
        <begin position="197"/>
        <end position="213"/>
    </location>
</feature>
<comment type="similarity">
    <text evidence="2">Belongs to the bacteroidetes fimbrillin superfamily. FimB/Mfa2 family.</text>
</comment>
<evidence type="ECO:0000313" key="10">
    <source>
        <dbReference type="EMBL" id="AVM51926.1"/>
    </source>
</evidence>
<keyword evidence="11" id="KW-1185">Reference proteome</keyword>
<keyword evidence="7" id="KW-0449">Lipoprotein</keyword>
<evidence type="ECO:0000256" key="5">
    <source>
        <dbReference type="ARBA" id="ARBA00023139"/>
    </source>
</evidence>
<evidence type="ECO:0000256" key="7">
    <source>
        <dbReference type="ARBA" id="ARBA00023288"/>
    </source>
</evidence>
<evidence type="ECO:0000256" key="1">
    <source>
        <dbReference type="ARBA" id="ARBA00004442"/>
    </source>
</evidence>
<dbReference type="Pfam" id="PF08842">
    <property type="entry name" value="Mfa2"/>
    <property type="match status" value="1"/>
</dbReference>
<keyword evidence="3" id="KW-0732">Signal</keyword>
<gene>
    <name evidence="10" type="ORF">C4H11_02205</name>
</gene>
<dbReference type="RefSeq" id="WP_106040308.1">
    <property type="nucleotide sequence ID" value="NZ_CP027231.1"/>
</dbReference>
<dbReference type="Proteomes" id="UP000238304">
    <property type="component" value="Chromosome"/>
</dbReference>
<comment type="subcellular location">
    <subcellularLocation>
        <location evidence="1">Cell outer membrane</location>
    </subcellularLocation>
</comment>
<name>A0ABN5IH12_9BACE</name>
<accession>A0ABN5IH12</accession>
<keyword evidence="6" id="KW-0998">Cell outer membrane</keyword>
<feature type="transmembrane region" description="Helical" evidence="9">
    <location>
        <begin position="6"/>
        <end position="33"/>
    </location>
</feature>
<evidence type="ECO:0000313" key="11">
    <source>
        <dbReference type="Proteomes" id="UP000238304"/>
    </source>
</evidence>
<reference evidence="10 11" key="1">
    <citation type="submission" date="2018-02" db="EMBL/GenBank/DDBJ databases">
        <authorList>
            <person name="Holder M.E."/>
            <person name="Ajami N.J."/>
            <person name="Petrosino J.F."/>
        </authorList>
    </citation>
    <scope>NUCLEOTIDE SEQUENCE [LARGE SCALE GENOMIC DNA]</scope>
    <source>
        <strain evidence="10 11">ATCC 33285</strain>
    </source>
</reference>
<keyword evidence="5" id="KW-0564">Palmitate</keyword>
<evidence type="ECO:0000256" key="2">
    <source>
        <dbReference type="ARBA" id="ARBA00007248"/>
    </source>
</evidence>
<protein>
    <recommendedName>
        <fullName evidence="12">Fimbrillin-A associated anchor protein Mfa1/Mfa2</fullName>
    </recommendedName>
</protein>
<evidence type="ECO:0000256" key="9">
    <source>
        <dbReference type="SAM" id="Phobius"/>
    </source>
</evidence>
<sequence>MKQTSFYYTFVCLVALSITSLLLSLLFFMMFLLASCSSNDRGDDDDYGISAALSWADPADAGREIKNVRIWIFRADGKLVSERQYGNKFLIALDIHSLPAGEYDVVAAVNLIEPFEADGGETFSTLLLKLQEASASAEHAHYAVERIGLPKHKNIRIDLRLRRILSELTVEVEGAPQGEKLETVVLNAADALIPSLKEADGTRGRASDSKQPAEGKTAAEQNGVIKTETLRPMPTVSNAAHAYLRFTFRHADGSLSRCDAEAPPMKPAGKYTLKMKYSELKPFMHITPTRISDWEEGWTISGEIPEPS</sequence>
<organism evidence="10 11">
    <name type="scientific">Bacteroides zoogleoformans</name>
    <dbReference type="NCBI Taxonomy" id="28119"/>
    <lineage>
        <taxon>Bacteria</taxon>
        <taxon>Pseudomonadati</taxon>
        <taxon>Bacteroidota</taxon>
        <taxon>Bacteroidia</taxon>
        <taxon>Bacteroidales</taxon>
        <taxon>Bacteroidaceae</taxon>
        <taxon>Bacteroides</taxon>
    </lineage>
</organism>
<keyword evidence="9" id="KW-1133">Transmembrane helix</keyword>
<dbReference type="InterPro" id="IPR014941">
    <property type="entry name" value="FimB/Mfa2/Mfa3"/>
</dbReference>
<evidence type="ECO:0000256" key="8">
    <source>
        <dbReference type="SAM" id="MobiDB-lite"/>
    </source>
</evidence>
<keyword evidence="4 9" id="KW-0472">Membrane</keyword>
<proteinExistence type="inferred from homology"/>
<evidence type="ECO:0008006" key="12">
    <source>
        <dbReference type="Google" id="ProtNLM"/>
    </source>
</evidence>
<evidence type="ECO:0000256" key="4">
    <source>
        <dbReference type="ARBA" id="ARBA00023136"/>
    </source>
</evidence>
<evidence type="ECO:0000256" key="3">
    <source>
        <dbReference type="ARBA" id="ARBA00022729"/>
    </source>
</evidence>